<dbReference type="Pfam" id="PF02991">
    <property type="entry name" value="ATG8"/>
    <property type="match status" value="1"/>
</dbReference>
<comment type="subcellular location">
    <subcellularLocation>
        <location evidence="1">Membrane</location>
    </subcellularLocation>
</comment>
<evidence type="ECO:0000313" key="7">
    <source>
        <dbReference type="Proteomes" id="UP000472261"/>
    </source>
</evidence>
<dbReference type="PANTHER" id="PTHR10969">
    <property type="entry name" value="MICROTUBULE-ASSOCIATED PROTEINS 1A/1B LIGHT CHAIN 3-RELATED"/>
    <property type="match status" value="1"/>
</dbReference>
<reference evidence="6" key="1">
    <citation type="submission" date="2025-08" db="UniProtKB">
        <authorList>
            <consortium name="Ensembl"/>
        </authorList>
    </citation>
    <scope>IDENTIFICATION</scope>
</reference>
<evidence type="ECO:0000256" key="1">
    <source>
        <dbReference type="ARBA" id="ARBA00004370"/>
    </source>
</evidence>
<evidence type="ECO:0000256" key="5">
    <source>
        <dbReference type="RuleBase" id="RU004384"/>
    </source>
</evidence>
<reference evidence="6" key="2">
    <citation type="submission" date="2025-09" db="UniProtKB">
        <authorList>
            <consortium name="Ensembl"/>
        </authorList>
    </citation>
    <scope>IDENTIFICATION</scope>
</reference>
<dbReference type="SUPFAM" id="SSF54236">
    <property type="entry name" value="Ubiquitin-like"/>
    <property type="match status" value="1"/>
</dbReference>
<organism evidence="6 7">
    <name type="scientific">Phasianus colchicus</name>
    <name type="common">Common pheasant</name>
    <dbReference type="NCBI Taxonomy" id="9054"/>
    <lineage>
        <taxon>Eukaryota</taxon>
        <taxon>Metazoa</taxon>
        <taxon>Chordata</taxon>
        <taxon>Craniata</taxon>
        <taxon>Vertebrata</taxon>
        <taxon>Euteleostomi</taxon>
        <taxon>Archelosauria</taxon>
        <taxon>Archosauria</taxon>
        <taxon>Dinosauria</taxon>
        <taxon>Saurischia</taxon>
        <taxon>Theropoda</taxon>
        <taxon>Coelurosauria</taxon>
        <taxon>Aves</taxon>
        <taxon>Neognathae</taxon>
        <taxon>Galloanserae</taxon>
        <taxon>Galliformes</taxon>
        <taxon>Phasianidae</taxon>
        <taxon>Phasianinae</taxon>
        <taxon>Phasianus</taxon>
    </lineage>
</organism>
<name>A0A669QAQ9_PHACC</name>
<dbReference type="InterPro" id="IPR004241">
    <property type="entry name" value="Atg8-like"/>
</dbReference>
<evidence type="ECO:0000256" key="2">
    <source>
        <dbReference type="ARBA" id="ARBA00007293"/>
    </source>
</evidence>
<keyword evidence="5" id="KW-0072">Autophagy</keyword>
<evidence type="ECO:0000256" key="4">
    <source>
        <dbReference type="ARBA" id="ARBA00023288"/>
    </source>
</evidence>
<keyword evidence="7" id="KW-1185">Reference proteome</keyword>
<protein>
    <submittedName>
        <fullName evidence="6">GABA type A receptor associated protein like 1</fullName>
    </submittedName>
</protein>
<comment type="similarity">
    <text evidence="2 5">Belongs to the ATG8 family.</text>
</comment>
<keyword evidence="4" id="KW-0449">Lipoprotein</keyword>
<dbReference type="Proteomes" id="UP000472261">
    <property type="component" value="Unplaced"/>
</dbReference>
<dbReference type="Gene3D" id="3.10.20.90">
    <property type="entry name" value="Phosphatidylinositol 3-kinase Catalytic Subunit, Chain A, domain 1"/>
    <property type="match status" value="1"/>
</dbReference>
<sequence length="160" mass="18783">MKFQYKEDHPFEYRKKEGEKIRKKYPDRVPVIVEKAPKARVPDLDKRKYLVPSDLTVGQFYFLIRKRIHLRPEDALFFFVNNTIPPTSATMGQLYEVGLTYLSLFVQVSRRIHILTEVNLSFTKLTVDAAWPQIPERGPLWPRLCSVISFVKFHSAVTRS</sequence>
<evidence type="ECO:0000313" key="6">
    <source>
        <dbReference type="Ensembl" id="ENSPCLP00000016745.1"/>
    </source>
</evidence>
<gene>
    <name evidence="6" type="primary">GABARAPL1</name>
</gene>
<dbReference type="GO" id="GO:0006914">
    <property type="term" value="P:autophagy"/>
    <property type="evidence" value="ECO:0007669"/>
    <property type="project" value="UniProtKB-KW"/>
</dbReference>
<dbReference type="AlphaFoldDB" id="A0A669QAQ9"/>
<dbReference type="InterPro" id="IPR029071">
    <property type="entry name" value="Ubiquitin-like_domsf"/>
</dbReference>
<dbReference type="GO" id="GO:0016020">
    <property type="term" value="C:membrane"/>
    <property type="evidence" value="ECO:0007669"/>
    <property type="project" value="UniProtKB-SubCell"/>
</dbReference>
<keyword evidence="3" id="KW-0472">Membrane</keyword>
<evidence type="ECO:0000256" key="3">
    <source>
        <dbReference type="ARBA" id="ARBA00023136"/>
    </source>
</evidence>
<accession>A0A669QAQ9</accession>
<dbReference type="Ensembl" id="ENSPCLT00000022177.1">
    <property type="protein sequence ID" value="ENSPCLP00000016745.1"/>
    <property type="gene ID" value="ENSPCLG00000013759.1"/>
</dbReference>
<proteinExistence type="inferred from homology"/>